<dbReference type="SUPFAM" id="SSF140931">
    <property type="entry name" value="Fic-like"/>
    <property type="match status" value="1"/>
</dbReference>
<dbReference type="InterPro" id="IPR036597">
    <property type="entry name" value="Fido-like_dom_sf"/>
</dbReference>
<evidence type="ECO:0000259" key="1">
    <source>
        <dbReference type="PROSITE" id="PS51459"/>
    </source>
</evidence>
<dbReference type="Pfam" id="PF02661">
    <property type="entry name" value="Fic"/>
    <property type="match status" value="1"/>
</dbReference>
<evidence type="ECO:0000313" key="3">
    <source>
        <dbReference type="Proteomes" id="UP000181899"/>
    </source>
</evidence>
<dbReference type="AlphaFoldDB" id="A0A1I5C035"/>
<dbReference type="Gene3D" id="1.10.3290.10">
    <property type="entry name" value="Fido-like domain"/>
    <property type="match status" value="1"/>
</dbReference>
<gene>
    <name evidence="2" type="ORF">SAMN04488695_105147</name>
</gene>
<dbReference type="InterPro" id="IPR040198">
    <property type="entry name" value="Fido_containing"/>
</dbReference>
<dbReference type="PROSITE" id="PS51459">
    <property type="entry name" value="FIDO"/>
    <property type="match status" value="1"/>
</dbReference>
<protein>
    <submittedName>
        <fullName evidence="2">Fic family protein</fullName>
    </submittedName>
</protein>
<evidence type="ECO:0000313" key="2">
    <source>
        <dbReference type="EMBL" id="SFN80304.1"/>
    </source>
</evidence>
<keyword evidence="3" id="KW-1185">Reference proteome</keyword>
<name>A0A1I5C035_9CLOT</name>
<dbReference type="PANTHER" id="PTHR13504">
    <property type="entry name" value="FIDO DOMAIN-CONTAINING PROTEIN DDB_G0283145"/>
    <property type="match status" value="1"/>
</dbReference>
<dbReference type="InterPro" id="IPR003812">
    <property type="entry name" value="Fido"/>
</dbReference>
<dbReference type="PANTHER" id="PTHR13504:SF40">
    <property type="entry name" value="FIDO DOMAIN-CONTAINING PROTEIN"/>
    <property type="match status" value="1"/>
</dbReference>
<reference evidence="2 3" key="1">
    <citation type="submission" date="2016-10" db="EMBL/GenBank/DDBJ databases">
        <authorList>
            <person name="de Groot N.N."/>
        </authorList>
    </citation>
    <scope>NUCLEOTIDE SEQUENCE [LARGE SCALE GENOMIC DNA]</scope>
    <source>
        <strain evidence="2 3">ML2</strain>
    </source>
</reference>
<feature type="domain" description="Fido" evidence="1">
    <location>
        <begin position="154"/>
        <end position="303"/>
    </location>
</feature>
<dbReference type="EMBL" id="FOVK01000005">
    <property type="protein sequence ID" value="SFN80304.1"/>
    <property type="molecule type" value="Genomic_DNA"/>
</dbReference>
<accession>A0A1I5C035</accession>
<proteinExistence type="predicted"/>
<sequence length="414" mass="48628">MILMKKYKTLRVMKYESVEKARMEYEKRINDYCTYKTGVEINPMLRGLRQSKSYEVFVVNNIELDMMQETIEENAAIINNMLRKVPAVGRKQYFHTVLIEEIQSTNEIEGVRSTRKEIDDAIVSIQNNDTKNERFTGIVKSYQSLFYDQFSPIKDVKEIRFIYDQMVEDEIDQENKLDGELFRAGPVVIQGDKNQVLHRGDSHESSIIENLGLFLDLMNSESYPYLIKIMIGHYFFEYIHPFYDGNGRVGRYIACKYLAQKLDPLTAISFSFMISSKKNKYYEAFAETSDPNNYGEATMFVFQMLKIVREGQKRLIEDLAKKIQLLNKAKYVLGELNINKDDKGVLYLLFQSWSFEKPIFDMQISKQLKISDYRTRKSLANLIELNYIEKISKRPSRHRITKETQQRIVDAPTE</sequence>
<organism evidence="2 3">
    <name type="scientific">Proteiniclasticum ruminis</name>
    <dbReference type="NCBI Taxonomy" id="398199"/>
    <lineage>
        <taxon>Bacteria</taxon>
        <taxon>Bacillati</taxon>
        <taxon>Bacillota</taxon>
        <taxon>Clostridia</taxon>
        <taxon>Eubacteriales</taxon>
        <taxon>Clostridiaceae</taxon>
        <taxon>Proteiniclasticum</taxon>
    </lineage>
</organism>
<dbReference type="Proteomes" id="UP000181899">
    <property type="component" value="Unassembled WGS sequence"/>
</dbReference>